<protein>
    <submittedName>
        <fullName evidence="5">Glycosyltransferase family 4 protein</fullName>
    </submittedName>
</protein>
<dbReference type="CDD" id="cd03801">
    <property type="entry name" value="GT4_PimA-like"/>
    <property type="match status" value="1"/>
</dbReference>
<accession>A0A9X3N5A8</accession>
<dbReference type="PANTHER" id="PTHR45947:SF3">
    <property type="entry name" value="SULFOQUINOVOSYL TRANSFERASE SQD2"/>
    <property type="match status" value="1"/>
</dbReference>
<reference evidence="5" key="1">
    <citation type="submission" date="2022-10" db="EMBL/GenBank/DDBJ databases">
        <title>The WGS of Solirubrobacter ginsenosidimutans DSM 21036.</title>
        <authorList>
            <person name="Jiang Z."/>
        </authorList>
    </citation>
    <scope>NUCLEOTIDE SEQUENCE</scope>
    <source>
        <strain evidence="5">DSM 21036</strain>
    </source>
</reference>
<evidence type="ECO:0000256" key="2">
    <source>
        <dbReference type="ARBA" id="ARBA00022679"/>
    </source>
</evidence>
<dbReference type="InterPro" id="IPR050194">
    <property type="entry name" value="Glycosyltransferase_grp1"/>
</dbReference>
<dbReference type="InterPro" id="IPR001296">
    <property type="entry name" value="Glyco_trans_1"/>
</dbReference>
<dbReference type="AlphaFoldDB" id="A0A9X3N5A8"/>
<proteinExistence type="predicted"/>
<dbReference type="Pfam" id="PF13439">
    <property type="entry name" value="Glyco_transf_4"/>
    <property type="match status" value="1"/>
</dbReference>
<dbReference type="Gene3D" id="3.40.50.2000">
    <property type="entry name" value="Glycogen Phosphorylase B"/>
    <property type="match status" value="2"/>
</dbReference>
<gene>
    <name evidence="5" type="ORF">OM076_32895</name>
</gene>
<dbReference type="RefSeq" id="WP_270044370.1">
    <property type="nucleotide sequence ID" value="NZ_JAPDOD010000042.1"/>
</dbReference>
<keyword evidence="2" id="KW-0808">Transferase</keyword>
<keyword evidence="1" id="KW-0328">Glycosyltransferase</keyword>
<evidence type="ECO:0000259" key="4">
    <source>
        <dbReference type="Pfam" id="PF13439"/>
    </source>
</evidence>
<keyword evidence="6" id="KW-1185">Reference proteome</keyword>
<sequence length="433" mass="47239">MGLIFYPRGGSAHVARNLASSLPPAGWAASIVSGSITLPDGFGDAGRFYRGLDVRPVDMTRALHAADPMAADPPLHPSYEDRVDAPDTLFARLDDEQAEHQVAAWARALQSAGAIHADVLHLHHLTPLYEAALRVAPDVPIIGHLHGTELLMLEAIEHDPFRWPHGEAWAERLRRWAAQAHRLIVLTETARDRAARLLGVDPDVCIPVSNGFNPEQFGPRSVDRVALHRGLGVELDADTPVLLYVGRFTEVKRIPLLIEAYERARPGFKQRAPLVIVGGFPNEFEGERPQDAIARTHAQDVHLAGWHDHSELPDILAASDVLVLPSVKEQFGQVIVEAMACGLPAIAVDAYGPAEIVDHGETGWLVEPDDLTSMTNALVEAVNRPAERRRRGANAAREAHARYAWPALARQVAEIYEDAVDATSLRENAALSG</sequence>
<dbReference type="Proteomes" id="UP001149140">
    <property type="component" value="Unassembled WGS sequence"/>
</dbReference>
<dbReference type="Pfam" id="PF00534">
    <property type="entry name" value="Glycos_transf_1"/>
    <property type="match status" value="1"/>
</dbReference>
<feature type="domain" description="Glycosyl transferase family 1" evidence="3">
    <location>
        <begin position="235"/>
        <end position="396"/>
    </location>
</feature>
<dbReference type="SUPFAM" id="SSF53756">
    <property type="entry name" value="UDP-Glycosyltransferase/glycogen phosphorylase"/>
    <property type="match status" value="1"/>
</dbReference>
<evidence type="ECO:0000256" key="1">
    <source>
        <dbReference type="ARBA" id="ARBA00022676"/>
    </source>
</evidence>
<evidence type="ECO:0000259" key="3">
    <source>
        <dbReference type="Pfam" id="PF00534"/>
    </source>
</evidence>
<dbReference type="EMBL" id="JAPDOD010000042">
    <property type="protein sequence ID" value="MDA0165113.1"/>
    <property type="molecule type" value="Genomic_DNA"/>
</dbReference>
<organism evidence="5 6">
    <name type="scientific">Solirubrobacter ginsenosidimutans</name>
    <dbReference type="NCBI Taxonomy" id="490573"/>
    <lineage>
        <taxon>Bacteria</taxon>
        <taxon>Bacillati</taxon>
        <taxon>Actinomycetota</taxon>
        <taxon>Thermoleophilia</taxon>
        <taxon>Solirubrobacterales</taxon>
        <taxon>Solirubrobacteraceae</taxon>
        <taxon>Solirubrobacter</taxon>
    </lineage>
</organism>
<name>A0A9X3N5A8_9ACTN</name>
<dbReference type="GO" id="GO:0016757">
    <property type="term" value="F:glycosyltransferase activity"/>
    <property type="evidence" value="ECO:0007669"/>
    <property type="project" value="UniProtKB-KW"/>
</dbReference>
<evidence type="ECO:0000313" key="6">
    <source>
        <dbReference type="Proteomes" id="UP001149140"/>
    </source>
</evidence>
<dbReference type="GO" id="GO:1901137">
    <property type="term" value="P:carbohydrate derivative biosynthetic process"/>
    <property type="evidence" value="ECO:0007669"/>
    <property type="project" value="UniProtKB-ARBA"/>
</dbReference>
<feature type="domain" description="Glycosyltransferase subfamily 4-like N-terminal" evidence="4">
    <location>
        <begin position="71"/>
        <end position="215"/>
    </location>
</feature>
<dbReference type="PANTHER" id="PTHR45947">
    <property type="entry name" value="SULFOQUINOVOSYL TRANSFERASE SQD2"/>
    <property type="match status" value="1"/>
</dbReference>
<evidence type="ECO:0000313" key="5">
    <source>
        <dbReference type="EMBL" id="MDA0165113.1"/>
    </source>
</evidence>
<comment type="caution">
    <text evidence="5">The sequence shown here is derived from an EMBL/GenBank/DDBJ whole genome shotgun (WGS) entry which is preliminary data.</text>
</comment>
<dbReference type="InterPro" id="IPR028098">
    <property type="entry name" value="Glyco_trans_4-like_N"/>
</dbReference>